<dbReference type="GO" id="GO:0004505">
    <property type="term" value="F:phenylalanine 4-monooxygenase activity"/>
    <property type="evidence" value="ECO:0007669"/>
    <property type="project" value="UniProtKB-EC"/>
</dbReference>
<dbReference type="Proteomes" id="UP000594205">
    <property type="component" value="Chromosome"/>
</dbReference>
<evidence type="ECO:0000259" key="9">
    <source>
        <dbReference type="PROSITE" id="PS51410"/>
    </source>
</evidence>
<evidence type="ECO:0000313" key="10">
    <source>
        <dbReference type="EMBL" id="QOV36573.1"/>
    </source>
</evidence>
<evidence type="ECO:0000256" key="5">
    <source>
        <dbReference type="ARBA" id="ARBA00023004"/>
    </source>
</evidence>
<dbReference type="EC" id="1.14.16.1" evidence="10"/>
<comment type="similarity">
    <text evidence="2">Belongs to the biopterin-dependent aromatic amino acid hydroxylase family.</text>
</comment>
<dbReference type="Pfam" id="PF00351">
    <property type="entry name" value="Biopterin_H"/>
    <property type="match status" value="1"/>
</dbReference>
<feature type="domain" description="Biopterin-dependent aromatic amino acid hydroxylase family profile" evidence="9">
    <location>
        <begin position="1"/>
        <end position="284"/>
    </location>
</feature>
<dbReference type="KEGG" id="sfeu:IM697_42465"/>
<evidence type="ECO:0000256" key="3">
    <source>
        <dbReference type="ARBA" id="ARBA00022723"/>
    </source>
</evidence>
<evidence type="ECO:0000256" key="2">
    <source>
        <dbReference type="ARBA" id="ARBA00009712"/>
    </source>
</evidence>
<feature type="binding site" evidence="7">
    <location>
        <position position="196"/>
    </location>
    <ligand>
        <name>Fe cation</name>
        <dbReference type="ChEBI" id="CHEBI:24875"/>
    </ligand>
</feature>
<reference evidence="10 11" key="1">
    <citation type="submission" date="2020-10" db="EMBL/GenBank/DDBJ databases">
        <title>Streptomyces ferrugineus complate genome analysis.</title>
        <authorList>
            <person name="Anwar N."/>
        </authorList>
    </citation>
    <scope>NUCLEOTIDE SEQUENCE [LARGE SCALE GENOMIC DNA]</scope>
    <source>
        <strain evidence="10 11">CCTCC AA2014009</strain>
    </source>
</reference>
<dbReference type="EMBL" id="CP063373">
    <property type="protein sequence ID" value="QOV36573.1"/>
    <property type="molecule type" value="Genomic_DNA"/>
</dbReference>
<dbReference type="AlphaFoldDB" id="A0A7M2SM81"/>
<dbReference type="GO" id="GO:0005506">
    <property type="term" value="F:iron ion binding"/>
    <property type="evidence" value="ECO:0007669"/>
    <property type="project" value="InterPro"/>
</dbReference>
<dbReference type="NCBIfam" id="NF008877">
    <property type="entry name" value="PRK11913.1-2"/>
    <property type="match status" value="1"/>
</dbReference>
<keyword evidence="11" id="KW-1185">Reference proteome</keyword>
<dbReference type="InterPro" id="IPR019774">
    <property type="entry name" value="Aromatic-AA_hydroxylase_C"/>
</dbReference>
<evidence type="ECO:0000256" key="7">
    <source>
        <dbReference type="PIRSR" id="PIRSR601273-2"/>
    </source>
</evidence>
<keyword evidence="6 10" id="KW-0503">Monooxygenase</keyword>
<gene>
    <name evidence="10" type="ORF">IM697_42465</name>
</gene>
<keyword evidence="4 10" id="KW-0560">Oxidoreductase</keyword>
<evidence type="ECO:0000256" key="1">
    <source>
        <dbReference type="ARBA" id="ARBA00001954"/>
    </source>
</evidence>
<keyword evidence="5 7" id="KW-0408">Iron</keyword>
<evidence type="ECO:0000256" key="8">
    <source>
        <dbReference type="SAM" id="MobiDB-lite"/>
    </source>
</evidence>
<dbReference type="PRINTS" id="PR00372">
    <property type="entry name" value="FYWHYDRXLASE"/>
</dbReference>
<feature type="region of interest" description="Disordered" evidence="8">
    <location>
        <begin position="1"/>
        <end position="20"/>
    </location>
</feature>
<evidence type="ECO:0000256" key="4">
    <source>
        <dbReference type="ARBA" id="ARBA00023002"/>
    </source>
</evidence>
<name>A0A7M2SM81_9ACTN</name>
<dbReference type="Gene3D" id="1.10.800.10">
    <property type="entry name" value="Aromatic amino acid hydroxylase"/>
    <property type="match status" value="1"/>
</dbReference>
<accession>A0A7M2SM81</accession>
<keyword evidence="3 7" id="KW-0479">Metal-binding</keyword>
<dbReference type="PANTHER" id="PTHR11473:SF24">
    <property type="entry name" value="PHENYLALANINE-4-HYDROXYLASE"/>
    <property type="match status" value="1"/>
</dbReference>
<dbReference type="PROSITE" id="PS51410">
    <property type="entry name" value="BH4_AAA_HYDROXYL_2"/>
    <property type="match status" value="1"/>
</dbReference>
<dbReference type="InterPro" id="IPR001273">
    <property type="entry name" value="ArAA_hydroxylase"/>
</dbReference>
<comment type="cofactor">
    <cofactor evidence="1 7">
        <name>Fe(2+)</name>
        <dbReference type="ChEBI" id="CHEBI:29033"/>
    </cofactor>
</comment>
<dbReference type="SUPFAM" id="SSF56534">
    <property type="entry name" value="Aromatic aminoacid monoxygenases, catalytic and oligomerization domains"/>
    <property type="match status" value="1"/>
</dbReference>
<proteinExistence type="inferred from homology"/>
<dbReference type="InterPro" id="IPR036329">
    <property type="entry name" value="Aro-AA_hydroxylase_C_sf"/>
</dbReference>
<feature type="binding site" evidence="7">
    <location>
        <position position="155"/>
    </location>
    <ligand>
        <name>Fe cation</name>
        <dbReference type="ChEBI" id="CHEBI:24875"/>
    </ligand>
</feature>
<dbReference type="InterPro" id="IPR036951">
    <property type="entry name" value="ArAA_hydroxylase_sf"/>
</dbReference>
<sequence>MTPGQGAENRVQEQSTVASDPYYEARRAEIAAMSDRCGPDDPIPTIEYTEQEHEVWRLVCGKLAAHHRSDAAIEYLDAAECLAIPQEGVPQLRDVSRRIESLSGFRFRSAPALVPFRQFCSGLADSAFHSTQYLRHPATPFYTADPDMLHDVIGHGNALASKRFARLYRLAGEAAERAESEAAVQFIAKVFWFTLECGLLRERGMLKAYGATIVSSYGELSHFRDAEIRPLNLKSLADVDYDISTYQKILFEADSMNQLEDIVGSFWETCDDNTIEALLAEPVC</sequence>
<feature type="binding site" evidence="7">
    <location>
        <position position="150"/>
    </location>
    <ligand>
        <name>Fe cation</name>
        <dbReference type="ChEBI" id="CHEBI:24875"/>
    </ligand>
</feature>
<evidence type="ECO:0000256" key="6">
    <source>
        <dbReference type="ARBA" id="ARBA00023033"/>
    </source>
</evidence>
<evidence type="ECO:0000313" key="11">
    <source>
        <dbReference type="Proteomes" id="UP000594205"/>
    </source>
</evidence>
<organism evidence="10 11">
    <name type="scientific">Streptomyces ferrugineus</name>
    <dbReference type="NCBI Taxonomy" id="1413221"/>
    <lineage>
        <taxon>Bacteria</taxon>
        <taxon>Bacillati</taxon>
        <taxon>Actinomycetota</taxon>
        <taxon>Actinomycetes</taxon>
        <taxon>Kitasatosporales</taxon>
        <taxon>Streptomycetaceae</taxon>
        <taxon>Streptomyces</taxon>
    </lineage>
</organism>
<protein>
    <submittedName>
        <fullName evidence="10">Phenylalanine 4-monooxygenase</fullName>
        <ecNumber evidence="10">1.14.16.1</ecNumber>
    </submittedName>
</protein>
<dbReference type="PANTHER" id="PTHR11473">
    <property type="entry name" value="AROMATIC AMINO ACID HYDROXYLASE"/>
    <property type="match status" value="1"/>
</dbReference>